<dbReference type="EMBL" id="BLKU01000005">
    <property type="protein sequence ID" value="GFG67204.1"/>
    <property type="molecule type" value="Genomic_DNA"/>
</dbReference>
<comment type="similarity">
    <text evidence="1">Belongs to the CdaR family.</text>
</comment>
<dbReference type="PANTHER" id="PTHR33744:SF1">
    <property type="entry name" value="DNA-BINDING TRANSCRIPTIONAL ACTIVATOR ADER"/>
    <property type="match status" value="1"/>
</dbReference>
<accession>A0ABQ1BUW7</accession>
<dbReference type="Pfam" id="PF13556">
    <property type="entry name" value="HTH_30"/>
    <property type="match status" value="1"/>
</dbReference>
<evidence type="ECO:0000313" key="6">
    <source>
        <dbReference type="Proteomes" id="UP000465306"/>
    </source>
</evidence>
<gene>
    <name evidence="5" type="ORF">MKUB_46940</name>
</gene>
<proteinExistence type="inferred from homology"/>
<dbReference type="Proteomes" id="UP000465306">
    <property type="component" value="Unassembled WGS sequence"/>
</dbReference>
<reference evidence="5 6" key="1">
    <citation type="journal article" date="2019" name="Emerg. Microbes Infect.">
        <title>Comprehensive subspecies identification of 175 nontuberculous mycobacteria species based on 7547 genomic profiles.</title>
        <authorList>
            <person name="Matsumoto Y."/>
            <person name="Kinjo T."/>
            <person name="Motooka D."/>
            <person name="Nabeya D."/>
            <person name="Jung N."/>
            <person name="Uechi K."/>
            <person name="Horii T."/>
            <person name="Iida T."/>
            <person name="Fujita J."/>
            <person name="Nakamura S."/>
        </authorList>
    </citation>
    <scope>NUCLEOTIDE SEQUENCE [LARGE SCALE GENOMIC DNA]</scope>
    <source>
        <strain evidence="5 6">JCM 13573</strain>
    </source>
</reference>
<evidence type="ECO:0000256" key="1">
    <source>
        <dbReference type="ARBA" id="ARBA00006754"/>
    </source>
</evidence>
<evidence type="ECO:0000256" key="2">
    <source>
        <dbReference type="SAM" id="MobiDB-lite"/>
    </source>
</evidence>
<dbReference type="InterPro" id="IPR042070">
    <property type="entry name" value="PucR_C-HTH_sf"/>
</dbReference>
<dbReference type="InterPro" id="IPR041522">
    <property type="entry name" value="CdaR_GGDEF"/>
</dbReference>
<sequence>MVWRAPSPRIQELIRKGALMALNANSEWVGEIDRVTLAAGQSIAADATLAAAAARTHREKLVDFASTMLRNPGAMQRWTEIAFDLTSDPEELRALLAVPFQSAGEFLDRTLTGISAHMQSEHAELAQDIAAERRKIVELLVAGAPISRDHAEARLDYALDRLHTAAIVWCDQPDEDPSRLDRAVEAFTEAVGCARPLKVVPSAATRWVWVKDIAALDVQQLSEVLGKAADARVAIGPTARGIEGFRRSHLDALTTQRMVTRLQSPQRVAFFADVRMVALLTENQDGADDFIKTTLGDFESASPTLHTTVLTYINAECNASRAAKLLYTHRNTLLNRLETAQRLLPRPLEQTLVEVAVAIKALQWRGNQGNDSENSGATSQHHGPVPTGRAAE</sequence>
<comment type="caution">
    <text evidence="5">The sequence shown here is derived from an EMBL/GenBank/DDBJ whole genome shotgun (WGS) entry which is preliminary data.</text>
</comment>
<feature type="region of interest" description="Disordered" evidence="2">
    <location>
        <begin position="367"/>
        <end position="392"/>
    </location>
</feature>
<dbReference type="InterPro" id="IPR025736">
    <property type="entry name" value="PucR_C-HTH_dom"/>
</dbReference>
<evidence type="ECO:0008006" key="7">
    <source>
        <dbReference type="Google" id="ProtNLM"/>
    </source>
</evidence>
<dbReference type="RefSeq" id="WP_241007771.1">
    <property type="nucleotide sequence ID" value="NZ_BLKU01000005.1"/>
</dbReference>
<dbReference type="Pfam" id="PF17853">
    <property type="entry name" value="GGDEF_2"/>
    <property type="match status" value="1"/>
</dbReference>
<organism evidence="5 6">
    <name type="scientific">Mycobacterium kubicae</name>
    <dbReference type="NCBI Taxonomy" id="120959"/>
    <lineage>
        <taxon>Bacteria</taxon>
        <taxon>Bacillati</taxon>
        <taxon>Actinomycetota</taxon>
        <taxon>Actinomycetes</taxon>
        <taxon>Mycobacteriales</taxon>
        <taxon>Mycobacteriaceae</taxon>
        <taxon>Mycobacterium</taxon>
        <taxon>Mycobacterium simiae complex</taxon>
    </lineage>
</organism>
<keyword evidence="6" id="KW-1185">Reference proteome</keyword>
<name>A0ABQ1BUW7_9MYCO</name>
<feature type="domain" description="PucR C-terminal helix-turn-helix" evidence="3">
    <location>
        <begin position="305"/>
        <end position="361"/>
    </location>
</feature>
<dbReference type="Gene3D" id="1.10.10.2840">
    <property type="entry name" value="PucR C-terminal helix-turn-helix domain"/>
    <property type="match status" value="1"/>
</dbReference>
<feature type="domain" description="CdaR GGDEF-like" evidence="4">
    <location>
        <begin position="151"/>
        <end position="258"/>
    </location>
</feature>
<dbReference type="InterPro" id="IPR051448">
    <property type="entry name" value="CdaR-like_regulators"/>
</dbReference>
<evidence type="ECO:0000313" key="5">
    <source>
        <dbReference type="EMBL" id="GFG67204.1"/>
    </source>
</evidence>
<evidence type="ECO:0000259" key="3">
    <source>
        <dbReference type="Pfam" id="PF13556"/>
    </source>
</evidence>
<feature type="compositionally biased region" description="Polar residues" evidence="2">
    <location>
        <begin position="367"/>
        <end position="381"/>
    </location>
</feature>
<protein>
    <recommendedName>
        <fullName evidence="7">PucR family transcriptional regulator</fullName>
    </recommendedName>
</protein>
<evidence type="ECO:0000259" key="4">
    <source>
        <dbReference type="Pfam" id="PF17853"/>
    </source>
</evidence>
<dbReference type="PANTHER" id="PTHR33744">
    <property type="entry name" value="CARBOHYDRATE DIACID REGULATOR"/>
    <property type="match status" value="1"/>
</dbReference>